<evidence type="ECO:0008006" key="6">
    <source>
        <dbReference type="Google" id="ProtNLM"/>
    </source>
</evidence>
<comment type="similarity">
    <text evidence="2">Belongs to the FlgN family.</text>
</comment>
<dbReference type="Pfam" id="PF05130">
    <property type="entry name" value="FlgN"/>
    <property type="match status" value="1"/>
</dbReference>
<evidence type="ECO:0000256" key="1">
    <source>
        <dbReference type="ARBA" id="ARBA00002397"/>
    </source>
</evidence>
<dbReference type="Proteomes" id="UP000001296">
    <property type="component" value="Chromosome"/>
</dbReference>
<dbReference type="AlphaFoldDB" id="E0RNU1"/>
<dbReference type="GO" id="GO:0044780">
    <property type="term" value="P:bacterial-type flagellum assembly"/>
    <property type="evidence" value="ECO:0007669"/>
    <property type="project" value="InterPro"/>
</dbReference>
<dbReference type="EMBL" id="CP001698">
    <property type="protein sequence ID" value="ADN01214.1"/>
    <property type="molecule type" value="Genomic_DNA"/>
</dbReference>
<dbReference type="HOGENOM" id="CLU_1677080_0_0_12"/>
<evidence type="ECO:0000256" key="3">
    <source>
        <dbReference type="ARBA" id="ARBA00022795"/>
    </source>
</evidence>
<sequence length="154" mass="18402">MADMLTMEELDARVALLRRLRDYLVKQRERLVDYLELLDREEEAITSEDVERLHIHVEMEHRILKDLFSLQRVIVPLKEMYRAMYPTGHREIEHLERSVGELTRKAFAHNEENRKLLQLQMASLKERIEALRIPQFRKNLFASSHTSHSVDILT</sequence>
<gene>
    <name evidence="4" type="ordered locus">STHERM_c02400</name>
</gene>
<proteinExistence type="inferred from homology"/>
<reference evidence="4 5" key="2">
    <citation type="journal article" date="2010" name="J. Bacteriol.">
        <title>Genome sequence of the polysaccharide-degrading, thermophilic anaerobe Spirochaeta thermophila DSM 6192.</title>
        <authorList>
            <person name="Angelov A."/>
            <person name="Liebl S."/>
            <person name="Ballschmiter M."/>
            <person name="Bomeke M."/>
            <person name="Lehmann R."/>
            <person name="Liesegang H."/>
            <person name="Daniel R."/>
            <person name="Liebl W."/>
        </authorList>
    </citation>
    <scope>NUCLEOTIDE SEQUENCE [LARGE SCALE GENOMIC DNA]</scope>
    <source>
        <strain evidence="5">ATCC 49972 / DSM 6192 / RI 19.B1</strain>
    </source>
</reference>
<dbReference type="PaxDb" id="665571-STHERM_c02400"/>
<protein>
    <recommendedName>
        <fullName evidence="6">FlgN family protein</fullName>
    </recommendedName>
</protein>
<dbReference type="InterPro" id="IPR036679">
    <property type="entry name" value="FlgN-like_sf"/>
</dbReference>
<dbReference type="InterPro" id="IPR007809">
    <property type="entry name" value="FlgN-like"/>
</dbReference>
<comment type="function">
    <text evidence="1">Required for the efficient initiation of filament assembly.</text>
</comment>
<name>E0RNU1_WINT6</name>
<evidence type="ECO:0000256" key="2">
    <source>
        <dbReference type="ARBA" id="ARBA00007703"/>
    </source>
</evidence>
<dbReference type="KEGG" id="sta:STHERM_c02400"/>
<accession>E0RNU1</accession>
<evidence type="ECO:0000313" key="5">
    <source>
        <dbReference type="Proteomes" id="UP000001296"/>
    </source>
</evidence>
<organism evidence="4 5">
    <name type="scientific">Winmispira thermophila (strain ATCC 49972 / DSM 6192 / RI 19.B1)</name>
    <name type="common">Spirochaeta thermophila</name>
    <dbReference type="NCBI Taxonomy" id="665571"/>
    <lineage>
        <taxon>Bacteria</taxon>
        <taxon>Pseudomonadati</taxon>
        <taxon>Spirochaetota</taxon>
        <taxon>Spirochaetia</taxon>
        <taxon>Winmispirales</taxon>
        <taxon>Winmispiraceae</taxon>
        <taxon>Winmispira</taxon>
    </lineage>
</organism>
<dbReference type="SUPFAM" id="SSF140566">
    <property type="entry name" value="FlgN-like"/>
    <property type="match status" value="1"/>
</dbReference>
<keyword evidence="3" id="KW-1005">Bacterial flagellum biogenesis</keyword>
<evidence type="ECO:0000313" key="4">
    <source>
        <dbReference type="EMBL" id="ADN01214.1"/>
    </source>
</evidence>
<reference key="1">
    <citation type="submission" date="2009-08" db="EMBL/GenBank/DDBJ databases">
        <title>The genome sequence of Spirochaeta thermophila DSM6192.</title>
        <authorList>
            <person name="Angelov A."/>
            <person name="Mientus M."/>
            <person name="Wittenberg S."/>
            <person name="Lehmann R."/>
            <person name="Liesegang H."/>
            <person name="Daniel R."/>
            <person name="Liebl W."/>
        </authorList>
    </citation>
    <scope>NUCLEOTIDE SEQUENCE</scope>
    <source>
        <strain>DSM 6192</strain>
    </source>
</reference>
<dbReference type="RefSeq" id="WP_013313055.1">
    <property type="nucleotide sequence ID" value="NC_014484.1"/>
</dbReference>